<feature type="non-terminal residue" evidence="2">
    <location>
        <position position="1"/>
    </location>
</feature>
<dbReference type="EMBL" id="JACIDY010000013">
    <property type="protein sequence ID" value="MBB3941657.1"/>
    <property type="molecule type" value="Genomic_DNA"/>
</dbReference>
<evidence type="ECO:0000313" key="3">
    <source>
        <dbReference type="Proteomes" id="UP000561459"/>
    </source>
</evidence>
<dbReference type="AlphaFoldDB" id="A0A7W6G0X5"/>
<keyword evidence="3" id="KW-1185">Reference proteome</keyword>
<accession>A0A7W6G0X5</accession>
<keyword evidence="1" id="KW-0812">Transmembrane</keyword>
<sequence length="81" mass="8394">GRLVQPIGHRYALPSKQGEPIVSVTKPIPSLPFPASHLVQHRIEWHGAIGGMLGIAIAGGIGVILWGATTVAGSLAVAWLV</sequence>
<keyword evidence="1" id="KW-1133">Transmembrane helix</keyword>
<comment type="caution">
    <text evidence="2">The sequence shown here is derived from an EMBL/GenBank/DDBJ whole genome shotgun (WGS) entry which is preliminary data.</text>
</comment>
<evidence type="ECO:0000256" key="1">
    <source>
        <dbReference type="SAM" id="Phobius"/>
    </source>
</evidence>
<evidence type="ECO:0000313" key="2">
    <source>
        <dbReference type="EMBL" id="MBB3941657.1"/>
    </source>
</evidence>
<proteinExistence type="predicted"/>
<gene>
    <name evidence="2" type="ORF">GGR39_003338</name>
</gene>
<protein>
    <submittedName>
        <fullName evidence="2">Uncharacterized protein</fullName>
    </submittedName>
</protein>
<dbReference type="Proteomes" id="UP000561459">
    <property type="component" value="Unassembled WGS sequence"/>
</dbReference>
<dbReference type="RefSeq" id="WP_183618785.1">
    <property type="nucleotide sequence ID" value="NZ_JACIDY010000013.1"/>
</dbReference>
<organism evidence="2 3">
    <name type="scientific">Novosphingobium fluoreni</name>
    <dbReference type="NCBI Taxonomy" id="1391222"/>
    <lineage>
        <taxon>Bacteria</taxon>
        <taxon>Pseudomonadati</taxon>
        <taxon>Pseudomonadota</taxon>
        <taxon>Alphaproteobacteria</taxon>
        <taxon>Sphingomonadales</taxon>
        <taxon>Sphingomonadaceae</taxon>
        <taxon>Novosphingobium</taxon>
    </lineage>
</organism>
<name>A0A7W6G0X5_9SPHN</name>
<feature type="transmembrane region" description="Helical" evidence="1">
    <location>
        <begin position="52"/>
        <end position="80"/>
    </location>
</feature>
<keyword evidence="1" id="KW-0472">Membrane</keyword>
<reference evidence="2 3" key="1">
    <citation type="submission" date="2020-08" db="EMBL/GenBank/DDBJ databases">
        <title>Genomic Encyclopedia of Type Strains, Phase IV (KMG-IV): sequencing the most valuable type-strain genomes for metagenomic binning, comparative biology and taxonomic classification.</title>
        <authorList>
            <person name="Goeker M."/>
        </authorList>
    </citation>
    <scope>NUCLEOTIDE SEQUENCE [LARGE SCALE GENOMIC DNA]</scope>
    <source>
        <strain evidence="2 3">DSM 27568</strain>
    </source>
</reference>